<evidence type="ECO:0008006" key="2">
    <source>
        <dbReference type="Google" id="ProtNLM"/>
    </source>
</evidence>
<protein>
    <recommendedName>
        <fullName evidence="2">DUF1330 domain-containing protein</fullName>
    </recommendedName>
</protein>
<name>A0A382TYC1_9ZZZZ</name>
<gene>
    <name evidence="1" type="ORF">METZ01_LOCUS379531</name>
</gene>
<dbReference type="AlphaFoldDB" id="A0A382TYC1"/>
<organism evidence="1">
    <name type="scientific">marine metagenome</name>
    <dbReference type="NCBI Taxonomy" id="408172"/>
    <lineage>
        <taxon>unclassified sequences</taxon>
        <taxon>metagenomes</taxon>
        <taxon>ecological metagenomes</taxon>
    </lineage>
</organism>
<dbReference type="EMBL" id="UINC01139866">
    <property type="protein sequence ID" value="SVD26677.1"/>
    <property type="molecule type" value="Genomic_DNA"/>
</dbReference>
<accession>A0A382TYC1</accession>
<evidence type="ECO:0000313" key="1">
    <source>
        <dbReference type="EMBL" id="SVD26677.1"/>
    </source>
</evidence>
<reference evidence="1" key="1">
    <citation type="submission" date="2018-05" db="EMBL/GenBank/DDBJ databases">
        <authorList>
            <person name="Lanie J.A."/>
            <person name="Ng W.-L."/>
            <person name="Kazmierczak K.M."/>
            <person name="Andrzejewski T.M."/>
            <person name="Davidsen T.M."/>
            <person name="Wayne K.J."/>
            <person name="Tettelin H."/>
            <person name="Glass J.I."/>
            <person name="Rusch D."/>
            <person name="Podicherti R."/>
            <person name="Tsui H.-C.T."/>
            <person name="Winkler M.E."/>
        </authorList>
    </citation>
    <scope>NUCLEOTIDE SEQUENCE</scope>
</reference>
<sequence>MKIQKYLLILLTAVITSSLASMHHEKSNNFSDCEGQVGNLYVSEILKSGTVEGFKKAVGLHQKFYTDRGFDVQVVPAVEYERNENTTIEKPYRLSTIVLFPSLEIRELWGNREFSEQDQKEFNAFLDIYNENNKVVVRRSICYLD</sequence>
<proteinExistence type="predicted"/>